<reference evidence="2 3" key="1">
    <citation type="submission" date="2009-01" db="EMBL/GenBank/DDBJ databases">
        <authorList>
            <person name="Fulton L."/>
            <person name="Clifton S."/>
            <person name="Fulton B."/>
            <person name="Xu J."/>
            <person name="Minx P."/>
            <person name="Pepin K.H."/>
            <person name="Johnson M."/>
            <person name="Bhonagiri V."/>
            <person name="Nash W.E."/>
            <person name="Mardis E.R."/>
            <person name="Wilson R.K."/>
        </authorList>
    </citation>
    <scope>NUCLEOTIDE SEQUENCE [LARGE SCALE GENOMIC DNA]</scope>
    <source>
        <strain evidence="2 3">DSM 15981</strain>
    </source>
</reference>
<proteinExistence type="predicted"/>
<evidence type="ECO:0000256" key="1">
    <source>
        <dbReference type="SAM" id="MobiDB-lite"/>
    </source>
</evidence>
<feature type="compositionally biased region" description="Basic residues" evidence="1">
    <location>
        <begin position="1"/>
        <end position="11"/>
    </location>
</feature>
<gene>
    <name evidence="2" type="ORF">CLOSTASPAR_06518</name>
</gene>
<dbReference type="EMBL" id="ACCJ01000545">
    <property type="protein sequence ID" value="EEG51478.1"/>
    <property type="molecule type" value="Genomic_DNA"/>
</dbReference>
<keyword evidence="3" id="KW-1185">Reference proteome</keyword>
<name>C0DB63_9FIRM</name>
<evidence type="ECO:0000313" key="3">
    <source>
        <dbReference type="Proteomes" id="UP000004756"/>
    </source>
</evidence>
<dbReference type="AlphaFoldDB" id="C0DB63"/>
<organism evidence="2 3">
    <name type="scientific">[Clostridium] asparagiforme DSM 15981</name>
    <dbReference type="NCBI Taxonomy" id="518636"/>
    <lineage>
        <taxon>Bacteria</taxon>
        <taxon>Bacillati</taxon>
        <taxon>Bacillota</taxon>
        <taxon>Clostridia</taxon>
        <taxon>Lachnospirales</taxon>
        <taxon>Lachnospiraceae</taxon>
        <taxon>Enterocloster</taxon>
    </lineage>
</organism>
<accession>C0DB63</accession>
<sequence>MRHPGRFKRWKPAPDRPGGGKTVIIRKEIAKMSLKMKNRYKICEKTIEILGGLLL</sequence>
<protein>
    <submittedName>
        <fullName evidence="2">Uncharacterized protein</fullName>
    </submittedName>
</protein>
<evidence type="ECO:0000313" key="2">
    <source>
        <dbReference type="EMBL" id="EEG51478.1"/>
    </source>
</evidence>
<reference evidence="2 3" key="2">
    <citation type="submission" date="2009-02" db="EMBL/GenBank/DDBJ databases">
        <title>Draft genome sequence of Clostridium asparagiforme (DSM 15981).</title>
        <authorList>
            <person name="Sudarsanam P."/>
            <person name="Ley R."/>
            <person name="Guruge J."/>
            <person name="Turnbaugh P.J."/>
            <person name="Mahowald M."/>
            <person name="Liep D."/>
            <person name="Gordon J."/>
        </authorList>
    </citation>
    <scope>NUCLEOTIDE SEQUENCE [LARGE SCALE GENOMIC DNA]</scope>
    <source>
        <strain evidence="2 3">DSM 15981</strain>
    </source>
</reference>
<feature type="region of interest" description="Disordered" evidence="1">
    <location>
        <begin position="1"/>
        <end position="21"/>
    </location>
</feature>
<dbReference type="HOGENOM" id="CLU_3023805_0_0_9"/>
<dbReference type="Proteomes" id="UP000004756">
    <property type="component" value="Unassembled WGS sequence"/>
</dbReference>
<comment type="caution">
    <text evidence="2">The sequence shown here is derived from an EMBL/GenBank/DDBJ whole genome shotgun (WGS) entry which is preliminary data.</text>
</comment>